<dbReference type="AlphaFoldDB" id="A0A150HZU8"/>
<sequence>MKKTIHAIEHTPIYNWQDYKQRQKQFKFAQFRKNIFDGLAALCTVMFTVSLFFFGGR</sequence>
<keyword evidence="1" id="KW-0812">Transmembrane</keyword>
<accession>A0A150HZU8</accession>
<protein>
    <submittedName>
        <fullName evidence="2">Uncharacterized protein</fullName>
    </submittedName>
</protein>
<gene>
    <name evidence="2" type="ORF">AVENLUH5627_00939</name>
</gene>
<evidence type="ECO:0000256" key="1">
    <source>
        <dbReference type="SAM" id="Phobius"/>
    </source>
</evidence>
<reference evidence="2 3" key="1">
    <citation type="journal article" date="2016" name="Sci. Rep.">
        <title>Genomic and phenotypic characterization of the species Acinetobacter venetianus.</title>
        <authorList>
            <person name="Fondi M."/>
            <person name="Maida I."/>
            <person name="Perrin E."/>
            <person name="Orlandini V."/>
            <person name="La Torre L."/>
            <person name="Bosi E."/>
            <person name="Negroni A."/>
            <person name="Zanaroli G."/>
            <person name="Fava F."/>
            <person name="Decorosi F."/>
            <person name="Giovannetti L."/>
            <person name="Viti C."/>
            <person name="Vaneechoutte M."/>
            <person name="Dijkshoorn L."/>
            <person name="Fani R."/>
        </authorList>
    </citation>
    <scope>NUCLEOTIDE SEQUENCE [LARGE SCALE GENOMIC DNA]</scope>
    <source>
        <strain evidence="2 3">LUH5627</strain>
    </source>
</reference>
<evidence type="ECO:0000313" key="2">
    <source>
        <dbReference type="EMBL" id="KXZ72771.1"/>
    </source>
</evidence>
<proteinExistence type="predicted"/>
<dbReference type="Proteomes" id="UP000075680">
    <property type="component" value="Unassembled WGS sequence"/>
</dbReference>
<name>A0A150HZU8_9GAMM</name>
<keyword evidence="1" id="KW-1133">Transmembrane helix</keyword>
<organism evidence="2 3">
    <name type="scientific">Acinetobacter venetianus</name>
    <dbReference type="NCBI Taxonomy" id="52133"/>
    <lineage>
        <taxon>Bacteria</taxon>
        <taxon>Pseudomonadati</taxon>
        <taxon>Pseudomonadota</taxon>
        <taxon>Gammaproteobacteria</taxon>
        <taxon>Moraxellales</taxon>
        <taxon>Moraxellaceae</taxon>
        <taxon>Acinetobacter</taxon>
    </lineage>
</organism>
<dbReference type="EMBL" id="JRUE01000081">
    <property type="protein sequence ID" value="KXZ72771.1"/>
    <property type="molecule type" value="Genomic_DNA"/>
</dbReference>
<dbReference type="PATRIC" id="fig|52133.18.peg.972"/>
<comment type="caution">
    <text evidence="2">The sequence shown here is derived from an EMBL/GenBank/DDBJ whole genome shotgun (WGS) entry which is preliminary data.</text>
</comment>
<evidence type="ECO:0000313" key="3">
    <source>
        <dbReference type="Proteomes" id="UP000075680"/>
    </source>
</evidence>
<feature type="transmembrane region" description="Helical" evidence="1">
    <location>
        <begin position="34"/>
        <end position="54"/>
    </location>
</feature>
<keyword evidence="1" id="KW-0472">Membrane</keyword>